<dbReference type="SUPFAM" id="SSF109604">
    <property type="entry name" value="HD-domain/PDEase-like"/>
    <property type="match status" value="1"/>
</dbReference>
<dbReference type="PROSITE" id="PS51831">
    <property type="entry name" value="HD"/>
    <property type="match status" value="1"/>
</dbReference>
<evidence type="ECO:0000313" key="4">
    <source>
        <dbReference type="EMBL" id="RIA78559.1"/>
    </source>
</evidence>
<dbReference type="Proteomes" id="UP000266506">
    <property type="component" value="Unassembled WGS sequence"/>
</dbReference>
<dbReference type="InterPro" id="IPR015943">
    <property type="entry name" value="WD40/YVTN_repeat-like_dom_sf"/>
</dbReference>
<dbReference type="PANTHER" id="PTHR43155">
    <property type="entry name" value="CYCLIC DI-GMP PHOSPHODIESTERASE PA4108-RELATED"/>
    <property type="match status" value="1"/>
</dbReference>
<evidence type="ECO:0000256" key="1">
    <source>
        <dbReference type="SAM" id="Phobius"/>
    </source>
</evidence>
<dbReference type="CDD" id="cd00077">
    <property type="entry name" value="HDc"/>
    <property type="match status" value="1"/>
</dbReference>
<dbReference type="InterPro" id="IPR013783">
    <property type="entry name" value="Ig-like_fold"/>
</dbReference>
<keyword evidence="5" id="KW-1185">Reference proteome</keyword>
<feature type="domain" description="HD" evidence="2">
    <location>
        <begin position="829"/>
        <end position="951"/>
    </location>
</feature>
<feature type="transmembrane region" description="Helical" evidence="1">
    <location>
        <begin position="771"/>
        <end position="793"/>
    </location>
</feature>
<dbReference type="EMBL" id="QXEV01000001">
    <property type="protein sequence ID" value="RIA78559.1"/>
    <property type="molecule type" value="Genomic_DNA"/>
</dbReference>
<dbReference type="SMART" id="SM00471">
    <property type="entry name" value="HDc"/>
    <property type="match status" value="1"/>
</dbReference>
<proteinExistence type="predicted"/>
<dbReference type="NCBIfam" id="TIGR00277">
    <property type="entry name" value="HDIG"/>
    <property type="match status" value="1"/>
</dbReference>
<reference evidence="4 5" key="1">
    <citation type="submission" date="2018-08" db="EMBL/GenBank/DDBJ databases">
        <title>Genomic Encyclopedia of Archaeal and Bacterial Type Strains, Phase II (KMG-II): from individual species to whole genera.</title>
        <authorList>
            <person name="Goeker M."/>
        </authorList>
    </citation>
    <scope>NUCLEOTIDE SEQUENCE [LARGE SCALE GENOMIC DNA]</scope>
    <source>
        <strain evidence="4 5">ATCC 27112</strain>
    </source>
</reference>
<evidence type="ECO:0000259" key="3">
    <source>
        <dbReference type="PROSITE" id="PS51832"/>
    </source>
</evidence>
<comment type="caution">
    <text evidence="4">The sequence shown here is derived from an EMBL/GenBank/DDBJ whole genome shotgun (WGS) entry which is preliminary data.</text>
</comment>
<keyword evidence="1" id="KW-1133">Transmembrane helix</keyword>
<dbReference type="SUPFAM" id="SSF101908">
    <property type="entry name" value="Putative isomerase YbhE"/>
    <property type="match status" value="1"/>
</dbReference>
<dbReference type="InterPro" id="IPR037522">
    <property type="entry name" value="HD_GYP_dom"/>
</dbReference>
<sequence length="1024" mass="117541">MKRVINVKKRIHLLLFIVLIGLASFFSYDAYADSVSSDKSEILVDLEVSGAEALCQTDDGFIWIGQYSGLTRYDSKEFQVYKSFEEDGKNYEIINVRDLASIDNTLYILTYTSLYSYSNNHFHVISTELGSLYDLEIDKVNKKLYVASETKGVAIYDIESDTVTTPEAQLGMSVIRIDADKNRDTYYYQTSAGLYDSLNNQICNFENVMDTYIYEDILYIARADGEICQYDLVNHVMLTESFKIDDQINKLLYDSNEKLLYIACEADGIYYLNLNTKEMKLIGDLENKKQIIDLMIDYEGNLWLASHYIGTSGVSYITKNALVELFYDDPIWQNLASTLQKNERNVYAVEKIDDILYVCSTSGVFFYDTKTNKILDSNPVMDKVKEYVEANGITYFDFRDVEEFNNKIYFASYYIGLIEYDPITKNVKIYDVDYIDNHNGGNLYNGVVISQLNMMRCLRSFDNYLAIGYNKGIAKFDGENFSAHYIGNVLYINKANDGSILFNTTKNIFTITEDFKEYSIIPTMTEVEGNRLKFLVDGDYIYYNLNDRLFRTKKEGSEYIHEEIEIPYVKGSIVELSKVRLQDRYGNEYYKYVIGSQTQVYIVDSLDTNKITDYEFYDKTNGLQPIIANTSGYFDEASQKYYFQTAAGVFEYSFIQTQDVSIPIRMAVNSVELDDKSYYGNEIHVDKNTYRISFNLSVFGFRPNKGYTIYYKLEGVDNDYNIAKEDSLSIFYTNLNGGSYDFSVYVVDEFGQTSNLVHIHLVKDKFVYEQAWFWVIIAVIAVALIVALNILLIKLKTRNSIRRQLQLKNITLEAIQAIARTIDAKDEYTNGHSIRVGYYSKIIAEHLHLSNDEVDNIYYIALLHDIGKIAIPDSILNKPGRLTDEEFAIMKSHTVRGAKILNGISTIPQIIEGAKSHHEKYDGSGYPEGLRGEFIPYVARIICCADCFDAMASKRVYKEPFALEKIIGEFERCSGTQFDPQIAKVVVDLIKSGKLKPYTAENTYLGSDGKTHRMKKEEVEAKEE</sequence>
<keyword evidence="4" id="KW-0808">Transferase</keyword>
<keyword evidence="1" id="KW-0472">Membrane</keyword>
<dbReference type="OrthoDB" id="383993at2"/>
<dbReference type="Gene3D" id="1.10.3210.10">
    <property type="entry name" value="Hypothetical protein af1432"/>
    <property type="match status" value="1"/>
</dbReference>
<dbReference type="Pfam" id="PF13487">
    <property type="entry name" value="HD_5"/>
    <property type="match status" value="1"/>
</dbReference>
<accession>A0A397S1J1</accession>
<gene>
    <name evidence="4" type="ORF">EI71_00120</name>
</gene>
<dbReference type="InterPro" id="IPR006675">
    <property type="entry name" value="HDIG_dom"/>
</dbReference>
<dbReference type="InterPro" id="IPR011123">
    <property type="entry name" value="Y_Y_Y"/>
</dbReference>
<evidence type="ECO:0000313" key="5">
    <source>
        <dbReference type="Proteomes" id="UP000266506"/>
    </source>
</evidence>
<dbReference type="InterPro" id="IPR003607">
    <property type="entry name" value="HD/PDEase_dom"/>
</dbReference>
<dbReference type="AlphaFoldDB" id="A0A397S1J1"/>
<dbReference type="Gene3D" id="2.130.10.10">
    <property type="entry name" value="YVTN repeat-like/Quinoprotein amine dehydrogenase"/>
    <property type="match status" value="2"/>
</dbReference>
<dbReference type="GO" id="GO:0016740">
    <property type="term" value="F:transferase activity"/>
    <property type="evidence" value="ECO:0007669"/>
    <property type="project" value="UniProtKB-KW"/>
</dbReference>
<dbReference type="SUPFAM" id="SSF101898">
    <property type="entry name" value="NHL repeat"/>
    <property type="match status" value="1"/>
</dbReference>
<organism evidence="4 5">
    <name type="scientific">Anaeroplasma bactoclasticum</name>
    <dbReference type="NCBI Taxonomy" id="2088"/>
    <lineage>
        <taxon>Bacteria</taxon>
        <taxon>Bacillati</taxon>
        <taxon>Mycoplasmatota</taxon>
        <taxon>Mollicutes</taxon>
        <taxon>Anaeroplasmatales</taxon>
        <taxon>Anaeroplasmataceae</taxon>
        <taxon>Anaeroplasma</taxon>
    </lineage>
</organism>
<dbReference type="InParanoid" id="A0A397S1J1"/>
<evidence type="ECO:0000259" key="2">
    <source>
        <dbReference type="PROSITE" id="PS51831"/>
    </source>
</evidence>
<name>A0A397S1J1_9MOLU</name>
<dbReference type="Pfam" id="PF07495">
    <property type="entry name" value="Y_Y_Y"/>
    <property type="match status" value="1"/>
</dbReference>
<feature type="domain" description="HD-GYP" evidence="3">
    <location>
        <begin position="807"/>
        <end position="1002"/>
    </location>
</feature>
<keyword evidence="1" id="KW-0812">Transmembrane</keyword>
<dbReference type="PROSITE" id="PS51832">
    <property type="entry name" value="HD_GYP"/>
    <property type="match status" value="1"/>
</dbReference>
<dbReference type="InterPro" id="IPR006674">
    <property type="entry name" value="HD_domain"/>
</dbReference>
<dbReference type="Gene3D" id="2.60.40.10">
    <property type="entry name" value="Immunoglobulins"/>
    <property type="match status" value="1"/>
</dbReference>
<protein>
    <submittedName>
        <fullName evidence="4">Putative nucleotidyltransferase with HDIG domain</fullName>
    </submittedName>
</protein>